<keyword evidence="5 8" id="KW-1133">Transmembrane helix</keyword>
<dbReference type="EMBL" id="CP059267">
    <property type="protein sequence ID" value="QLQ78572.1"/>
    <property type="molecule type" value="Genomic_DNA"/>
</dbReference>
<feature type="transmembrane region" description="Helical" evidence="8">
    <location>
        <begin position="185"/>
        <end position="202"/>
    </location>
</feature>
<dbReference type="Proteomes" id="UP000510647">
    <property type="component" value="Chromosome 1"/>
</dbReference>
<evidence type="ECO:0000256" key="3">
    <source>
        <dbReference type="ARBA" id="ARBA00022801"/>
    </source>
</evidence>
<evidence type="ECO:0000256" key="4">
    <source>
        <dbReference type="ARBA" id="ARBA00022824"/>
    </source>
</evidence>
<keyword evidence="11" id="KW-1185">Reference proteome</keyword>
<evidence type="ECO:0000256" key="2">
    <source>
        <dbReference type="ARBA" id="ARBA00022692"/>
    </source>
</evidence>
<dbReference type="CDD" id="cd03388">
    <property type="entry name" value="PAP2_SPPase1"/>
    <property type="match status" value="1"/>
</dbReference>
<keyword evidence="6 8" id="KW-0472">Membrane</keyword>
<comment type="subcellular location">
    <subcellularLocation>
        <location evidence="1">Endoplasmic reticulum membrane</location>
        <topology evidence="1">Multi-pass membrane protein</topology>
    </subcellularLocation>
</comment>
<dbReference type="GO" id="GO:0005789">
    <property type="term" value="C:endoplasmic reticulum membrane"/>
    <property type="evidence" value="ECO:0007669"/>
    <property type="project" value="UniProtKB-SubCell"/>
</dbReference>
<evidence type="ECO:0000256" key="5">
    <source>
        <dbReference type="ARBA" id="ARBA00022989"/>
    </source>
</evidence>
<dbReference type="PANTHER" id="PTHR14969">
    <property type="entry name" value="SPHINGOSINE-1-PHOSPHATE PHOSPHOHYDROLASE"/>
    <property type="match status" value="1"/>
</dbReference>
<keyword evidence="2 8" id="KW-0812">Transmembrane</keyword>
<evidence type="ECO:0000256" key="8">
    <source>
        <dbReference type="SAM" id="Phobius"/>
    </source>
</evidence>
<evidence type="ECO:0000259" key="9">
    <source>
        <dbReference type="SMART" id="SM00014"/>
    </source>
</evidence>
<dbReference type="InterPro" id="IPR000326">
    <property type="entry name" value="PAP2/HPO"/>
</dbReference>
<evidence type="ECO:0000256" key="7">
    <source>
        <dbReference type="ARBA" id="ARBA00038324"/>
    </source>
</evidence>
<dbReference type="PANTHER" id="PTHR14969:SF28">
    <property type="entry name" value="DIHYDROSPHINGOSINE 1-PHOSPHATE PHOSPHATASE LCB3-RELATED"/>
    <property type="match status" value="1"/>
</dbReference>
<dbReference type="Gene3D" id="1.20.144.10">
    <property type="entry name" value="Phosphatidic acid phosphatase type 2/haloperoxidase"/>
    <property type="match status" value="1"/>
</dbReference>
<evidence type="ECO:0000313" key="10">
    <source>
        <dbReference type="EMBL" id="QLQ78572.1"/>
    </source>
</evidence>
<sequence length="401" mass="45824">MTVEESLRPRGLSAPQDFEDTNVLKHPGNHPLERYQTRMGRVRYAMRCYLTRFTDNQSYKLYEWQSSHRSTYRDIFFACTSLLASHTFYVLCLPIPAFIGQLDLVRDMVYVLGYSIYVSGFLKDYWCLPRPRSPPLHRITLSAYTALEYGAPSSHSANATAVTFLLLWNIWCSATLSWVTKSFCYILALFYYFTLVVGRIYCGMHGLLDIISGAIIGILCFAARIAIKHLLKDFRLGDHLWFPFVSISWGLLLLFKHVKPVEECPCFQDSVAFIGVVSGFECSGWLIEVMKITSDEGMGIEKGFQYFIYRLVVGIACVAVWKYCVSEPLVYNILLKVLQFPDDRPEKIAEHAASNEEEECPLYIGEPKIDIIGRFFIYAGIPFVVLVVCPPMFSLLHITSN</sequence>
<dbReference type="OrthoDB" id="301434at2759"/>
<keyword evidence="3" id="KW-0378">Hydrolase</keyword>
<feature type="transmembrane region" description="Helical" evidence="8">
    <location>
        <begin position="75"/>
        <end position="99"/>
    </location>
</feature>
<organism evidence="10 11">
    <name type="scientific">Torulaspora globosa</name>
    <dbReference type="NCBI Taxonomy" id="48254"/>
    <lineage>
        <taxon>Eukaryota</taxon>
        <taxon>Fungi</taxon>
        <taxon>Dikarya</taxon>
        <taxon>Ascomycota</taxon>
        <taxon>Saccharomycotina</taxon>
        <taxon>Saccharomycetes</taxon>
        <taxon>Saccharomycetales</taxon>
        <taxon>Saccharomycetaceae</taxon>
        <taxon>Torulaspora</taxon>
    </lineage>
</organism>
<reference evidence="10 11" key="1">
    <citation type="submission" date="2020-06" db="EMBL/GenBank/DDBJ databases">
        <title>The yeast mating-type switching endonuclease HO is a domesticated member of an unorthodox homing genetic element family.</title>
        <authorList>
            <person name="Coughlan A.Y."/>
            <person name="Lombardi L."/>
            <person name="Braun-Galleani S."/>
            <person name="Martos A.R."/>
            <person name="Galeote V."/>
            <person name="Bigey F."/>
            <person name="Dequin S."/>
            <person name="Byrne K.P."/>
            <person name="Wolfe K.H."/>
        </authorList>
    </citation>
    <scope>NUCLEOTIDE SEQUENCE [LARGE SCALE GENOMIC DNA]</scope>
    <source>
        <strain evidence="10 11">CBS2947</strain>
    </source>
</reference>
<feature type="domain" description="Phosphatidic acid phosphatase type 2/haloperoxidase" evidence="9">
    <location>
        <begin position="105"/>
        <end position="225"/>
    </location>
</feature>
<dbReference type="InterPro" id="IPR036938">
    <property type="entry name" value="PAP2/HPO_sf"/>
</dbReference>
<dbReference type="SMART" id="SM00014">
    <property type="entry name" value="acidPPc"/>
    <property type="match status" value="1"/>
</dbReference>
<evidence type="ECO:0000256" key="1">
    <source>
        <dbReference type="ARBA" id="ARBA00004477"/>
    </source>
</evidence>
<dbReference type="GO" id="GO:0006629">
    <property type="term" value="P:lipid metabolic process"/>
    <property type="evidence" value="ECO:0007669"/>
    <property type="project" value="UniProtKB-ARBA"/>
</dbReference>
<evidence type="ECO:0000256" key="6">
    <source>
        <dbReference type="ARBA" id="ARBA00023136"/>
    </source>
</evidence>
<dbReference type="GO" id="GO:0042392">
    <property type="term" value="F:sphingosine-1-phosphate phosphatase activity"/>
    <property type="evidence" value="ECO:0007669"/>
    <property type="project" value="TreeGrafter"/>
</dbReference>
<keyword evidence="4" id="KW-0256">Endoplasmic reticulum</keyword>
<proteinExistence type="inferred from homology"/>
<evidence type="ECO:0000313" key="11">
    <source>
        <dbReference type="Proteomes" id="UP000510647"/>
    </source>
</evidence>
<protein>
    <recommendedName>
        <fullName evidence="9">Phosphatidic acid phosphatase type 2/haloperoxidase domain-containing protein</fullName>
    </recommendedName>
</protein>
<dbReference type="AlphaFoldDB" id="A0A7H9HQG8"/>
<name>A0A7H9HQG8_9SACH</name>
<dbReference type="SUPFAM" id="SSF48317">
    <property type="entry name" value="Acid phosphatase/Vanadium-dependent haloperoxidase"/>
    <property type="match status" value="1"/>
</dbReference>
<feature type="transmembrane region" description="Helical" evidence="8">
    <location>
        <begin position="270"/>
        <end position="287"/>
    </location>
</feature>
<gene>
    <name evidence="10" type="ORF">HG537_0A08190</name>
</gene>
<comment type="similarity">
    <text evidence="7">Belongs to the type 2 lipid phosphate phosphatase family.</text>
</comment>
<feature type="transmembrane region" description="Helical" evidence="8">
    <location>
        <begin position="375"/>
        <end position="398"/>
    </location>
</feature>
<feature type="transmembrane region" description="Helical" evidence="8">
    <location>
        <begin position="207"/>
        <end position="227"/>
    </location>
</feature>
<dbReference type="Pfam" id="PF01569">
    <property type="entry name" value="PAP2"/>
    <property type="match status" value="1"/>
</dbReference>
<accession>A0A7H9HQG8</accession>
<feature type="transmembrane region" description="Helical" evidence="8">
    <location>
        <begin position="307"/>
        <end position="325"/>
    </location>
</feature>
<feature type="transmembrane region" description="Helical" evidence="8">
    <location>
        <begin position="239"/>
        <end position="258"/>
    </location>
</feature>